<evidence type="ECO:0000313" key="2">
    <source>
        <dbReference type="EMBL" id="MBB5350307.1"/>
    </source>
</evidence>
<dbReference type="EMBL" id="JACHFD010000002">
    <property type="protein sequence ID" value="MBB5350307.1"/>
    <property type="molecule type" value="Genomic_DNA"/>
</dbReference>
<feature type="chain" id="PRO_5032884239" evidence="1">
    <location>
        <begin position="19"/>
        <end position="236"/>
    </location>
</feature>
<reference evidence="2 3" key="1">
    <citation type="submission" date="2020-08" db="EMBL/GenBank/DDBJ databases">
        <title>Genomic Encyclopedia of Type Strains, Phase IV (KMG-IV): sequencing the most valuable type-strain genomes for metagenomic binning, comparative biology and taxonomic classification.</title>
        <authorList>
            <person name="Goeker M."/>
        </authorList>
    </citation>
    <scope>NUCLEOTIDE SEQUENCE [LARGE SCALE GENOMIC DNA]</scope>
    <source>
        <strain evidence="2 3">YC6886</strain>
    </source>
</reference>
<proteinExistence type="predicted"/>
<keyword evidence="1" id="KW-0732">Signal</keyword>
<keyword evidence="3" id="KW-1185">Reference proteome</keyword>
<dbReference type="RefSeq" id="WP_184015512.1">
    <property type="nucleotide sequence ID" value="NZ_JACHFD010000002.1"/>
</dbReference>
<comment type="caution">
    <text evidence="2">The sequence shown here is derived from an EMBL/GenBank/DDBJ whole genome shotgun (WGS) entry which is preliminary data.</text>
</comment>
<gene>
    <name evidence="2" type="ORF">HNR46_000531</name>
</gene>
<protein>
    <submittedName>
        <fullName evidence="2">Uncharacterized protein</fullName>
    </submittedName>
</protein>
<dbReference type="AlphaFoldDB" id="A0A840UVU6"/>
<organism evidence="2 3">
    <name type="scientific">Haloferula luteola</name>
    <dbReference type="NCBI Taxonomy" id="595692"/>
    <lineage>
        <taxon>Bacteria</taxon>
        <taxon>Pseudomonadati</taxon>
        <taxon>Verrucomicrobiota</taxon>
        <taxon>Verrucomicrobiia</taxon>
        <taxon>Verrucomicrobiales</taxon>
        <taxon>Verrucomicrobiaceae</taxon>
        <taxon>Haloferula</taxon>
    </lineage>
</organism>
<evidence type="ECO:0000256" key="1">
    <source>
        <dbReference type="SAM" id="SignalP"/>
    </source>
</evidence>
<accession>A0A840UVU6</accession>
<sequence>MRAIRFACLLLALPVLHAEPKRSLLDADPDVVYLDAHFQRPLRLWIIKAAPIYSDKQGQRKLGTVLPDQEVEIQAITERAYRVSARTGGNKTIGWVGSGAFASKEDPDVSKNLTLFYQRQLEVERLIAEKRAAIGMTMDEVSRALGDPTKKKVRQTAEGRSGQWEFIDYEEVKHYTYVRDPATGNVFRRLSHVTQEEKGRTTVEFENELVTAIEKSESEEGSGRVKIVVPPLVFGW</sequence>
<name>A0A840UVU6_9BACT</name>
<feature type="signal peptide" evidence="1">
    <location>
        <begin position="1"/>
        <end position="18"/>
    </location>
</feature>
<dbReference type="Proteomes" id="UP000557717">
    <property type="component" value="Unassembled WGS sequence"/>
</dbReference>
<evidence type="ECO:0000313" key="3">
    <source>
        <dbReference type="Proteomes" id="UP000557717"/>
    </source>
</evidence>